<feature type="signal peptide" evidence="7">
    <location>
        <begin position="1"/>
        <end position="21"/>
    </location>
</feature>
<feature type="transmembrane region" description="Helical" evidence="6">
    <location>
        <begin position="45"/>
        <end position="69"/>
    </location>
</feature>
<dbReference type="AlphaFoldDB" id="A0A9P1IYU4"/>
<evidence type="ECO:0000256" key="4">
    <source>
        <dbReference type="ARBA" id="ARBA00022989"/>
    </source>
</evidence>
<dbReference type="Proteomes" id="UP001152747">
    <property type="component" value="Unassembled WGS sequence"/>
</dbReference>
<dbReference type="Gene3D" id="1.20.1070.10">
    <property type="entry name" value="Rhodopsin 7-helix transmembrane proteins"/>
    <property type="match status" value="1"/>
</dbReference>
<evidence type="ECO:0000256" key="1">
    <source>
        <dbReference type="ARBA" id="ARBA00004141"/>
    </source>
</evidence>
<feature type="transmembrane region" description="Helical" evidence="6">
    <location>
        <begin position="90"/>
        <end position="109"/>
    </location>
</feature>
<gene>
    <name evidence="8" type="ORF">CAMP_LOCUS17531</name>
</gene>
<dbReference type="SUPFAM" id="SSF81321">
    <property type="entry name" value="Family A G protein-coupled receptor-like"/>
    <property type="match status" value="1"/>
</dbReference>
<keyword evidence="5 6" id="KW-0472">Membrane</keyword>
<accession>A0A9P1IYU4</accession>
<keyword evidence="3 6" id="KW-0812">Transmembrane</keyword>
<dbReference type="GO" id="GO:0016020">
    <property type="term" value="C:membrane"/>
    <property type="evidence" value="ECO:0007669"/>
    <property type="project" value="UniProtKB-SubCell"/>
</dbReference>
<dbReference type="Pfam" id="PF10317">
    <property type="entry name" value="7TM_GPCR_Srd"/>
    <property type="match status" value="1"/>
</dbReference>
<comment type="subcellular location">
    <subcellularLocation>
        <location evidence="1">Membrane</location>
        <topology evidence="1">Multi-pass membrane protein</topology>
    </subcellularLocation>
</comment>
<dbReference type="InterPro" id="IPR019421">
    <property type="entry name" value="7TM_GPCR_serpentine_rcpt_Srd"/>
</dbReference>
<keyword evidence="9" id="KW-1185">Reference proteome</keyword>
<evidence type="ECO:0000256" key="6">
    <source>
        <dbReference type="SAM" id="Phobius"/>
    </source>
</evidence>
<organism evidence="8 9">
    <name type="scientific">Caenorhabditis angaria</name>
    <dbReference type="NCBI Taxonomy" id="860376"/>
    <lineage>
        <taxon>Eukaryota</taxon>
        <taxon>Metazoa</taxon>
        <taxon>Ecdysozoa</taxon>
        <taxon>Nematoda</taxon>
        <taxon>Chromadorea</taxon>
        <taxon>Rhabditida</taxon>
        <taxon>Rhabditina</taxon>
        <taxon>Rhabditomorpha</taxon>
        <taxon>Rhabditoidea</taxon>
        <taxon>Rhabditidae</taxon>
        <taxon>Peloderinae</taxon>
        <taxon>Caenorhabditis</taxon>
    </lineage>
</organism>
<feature type="transmembrane region" description="Helical" evidence="6">
    <location>
        <begin position="145"/>
        <end position="166"/>
    </location>
</feature>
<evidence type="ECO:0000313" key="8">
    <source>
        <dbReference type="EMBL" id="CAI5454894.1"/>
    </source>
</evidence>
<evidence type="ECO:0000256" key="2">
    <source>
        <dbReference type="ARBA" id="ARBA00009166"/>
    </source>
</evidence>
<feature type="transmembrane region" description="Helical" evidence="6">
    <location>
        <begin position="235"/>
        <end position="254"/>
    </location>
</feature>
<evidence type="ECO:0000256" key="5">
    <source>
        <dbReference type="ARBA" id="ARBA00023136"/>
    </source>
</evidence>
<feature type="transmembrane region" description="Helical" evidence="6">
    <location>
        <begin position="191"/>
        <end position="215"/>
    </location>
</feature>
<keyword evidence="4 6" id="KW-1133">Transmembrane helix</keyword>
<protein>
    <submittedName>
        <fullName evidence="8">Uncharacterized protein</fullName>
    </submittedName>
</protein>
<dbReference type="PANTHER" id="PTHR22945:SF91">
    <property type="entry name" value="SERPENTINE RECEPTOR CLASS DELTA-50"/>
    <property type="match status" value="1"/>
</dbReference>
<reference evidence="8" key="1">
    <citation type="submission" date="2022-11" db="EMBL/GenBank/DDBJ databases">
        <authorList>
            <person name="Kikuchi T."/>
        </authorList>
    </citation>
    <scope>NUCLEOTIDE SEQUENCE</scope>
    <source>
        <strain evidence="8">PS1010</strain>
    </source>
</reference>
<comment type="caution">
    <text evidence="8">The sequence shown here is derived from an EMBL/GenBank/DDBJ whole genome shotgun (WGS) entry which is preliminary data.</text>
</comment>
<evidence type="ECO:0000256" key="7">
    <source>
        <dbReference type="SAM" id="SignalP"/>
    </source>
</evidence>
<dbReference type="EMBL" id="CANHGI010000006">
    <property type="protein sequence ID" value="CAI5454894.1"/>
    <property type="molecule type" value="Genomic_DNA"/>
</dbReference>
<evidence type="ECO:0000313" key="9">
    <source>
        <dbReference type="Proteomes" id="UP001152747"/>
    </source>
</evidence>
<comment type="similarity">
    <text evidence="2">Belongs to the nematode receptor-like protein srd family.</text>
</comment>
<name>A0A9P1IYU4_9PELO</name>
<proteinExistence type="inferred from homology"/>
<evidence type="ECO:0000256" key="3">
    <source>
        <dbReference type="ARBA" id="ARBA00022692"/>
    </source>
</evidence>
<dbReference type="InterPro" id="IPR050920">
    <property type="entry name" value="Nematode_rcpt-like_delta"/>
</dbReference>
<feature type="chain" id="PRO_5040241723" evidence="7">
    <location>
        <begin position="22"/>
        <end position="292"/>
    </location>
</feature>
<keyword evidence="7" id="KW-0732">Signal</keyword>
<dbReference type="PANTHER" id="PTHR22945">
    <property type="entry name" value="SERPENTINE RECEPTOR, CLASS D DELTA"/>
    <property type="match status" value="1"/>
</dbReference>
<sequence length="292" mass="33323">MQMYLLNTLFLQFVVCVTVSCLKYRLVPNKATSALLCLGPCKYIGQAFCSFLFNLMQGAHIGSATSLLLTFHYRYQLLVKGSVNKSSRKYHIIITYCVPLFFVVLQSIAPTDLNVVKAELLFRYPTYDTTNYEIIGYSDNYSLAAIIYLIMLMIGLYGSPIVAFIFRKRILKILKSRAASRLGRIEQSQSLIHGLTIQTVLPILFYFPVLIMFSYSTYGSGNSMILEFLTNPFSYIYTITDPILTIYFILPYRLALKKLVKRKWADKNGGGVKTIFHSETNTVIFTTQIHML</sequence>